<dbReference type="Gene3D" id="3.90.1720.10">
    <property type="entry name" value="endopeptidase domain like (from Nostoc punctiforme)"/>
    <property type="match status" value="1"/>
</dbReference>
<gene>
    <name evidence="2" type="ORF">GQR42_08175</name>
</gene>
<dbReference type="AlphaFoldDB" id="A0A857D1X2"/>
<dbReference type="Proteomes" id="UP000438345">
    <property type="component" value="Chromosome"/>
</dbReference>
<evidence type="ECO:0000256" key="1">
    <source>
        <dbReference type="SAM" id="MobiDB-lite"/>
    </source>
</evidence>
<sequence>MRRVLEERAIEGRLALSQEISTSTANKPQPPKLPNSEEQLVGMMSQEVSGGTNNQQQATNSLTFFTAPEIIALRAIEVITQQDLCRRGDDTFCNQAVEQILSRSGVNTVGWIKDRNANDIAQNLAVRAEQSNSGVRLLTETEAQNSANQGKLVIAAKSNPSDHGHVAIVIPYTGDRKWSTGEKGNTGGPLVAQAGNTNGIFSAYSAFKLESKDEVSSIKYYEITPTDKPLPLQSTPQQLLDWLNQKELPPTVNLSSGRFDIRASLIRKVQDWQKTEKPERNAALEAKLEEELKKRNQEGLPPPPPPGANPILLNVNQAQEQGVRVEVTGTGDRSSLRLRVTNPHQDQWLLLDVPRGSTFNPGTLTTQYMMTY</sequence>
<organism evidence="2 3">
    <name type="scientific">Microcystis aeruginosa FD4</name>
    <dbReference type="NCBI Taxonomy" id="2686288"/>
    <lineage>
        <taxon>Bacteria</taxon>
        <taxon>Bacillati</taxon>
        <taxon>Cyanobacteriota</taxon>
        <taxon>Cyanophyceae</taxon>
        <taxon>Oscillatoriophycideae</taxon>
        <taxon>Chroococcales</taxon>
        <taxon>Microcystaceae</taxon>
        <taxon>Microcystis</taxon>
    </lineage>
</organism>
<accession>A0A857D1X2</accession>
<evidence type="ECO:0000313" key="3">
    <source>
        <dbReference type="Proteomes" id="UP000438345"/>
    </source>
</evidence>
<evidence type="ECO:0000313" key="2">
    <source>
        <dbReference type="EMBL" id="QGZ89543.1"/>
    </source>
</evidence>
<protein>
    <submittedName>
        <fullName evidence="2">Uncharacterized protein</fullName>
    </submittedName>
</protein>
<dbReference type="RefSeq" id="WP_158199577.1">
    <property type="nucleotide sequence ID" value="NZ_CP046973.1"/>
</dbReference>
<dbReference type="EMBL" id="CP046973">
    <property type="protein sequence ID" value="QGZ89543.1"/>
    <property type="molecule type" value="Genomic_DNA"/>
</dbReference>
<proteinExistence type="predicted"/>
<reference evidence="2 3" key="1">
    <citation type="submission" date="2019-12" db="EMBL/GenBank/DDBJ databases">
        <title>Complete genome sequence of Microcystis aeruginosa strain FD4.</title>
        <authorList>
            <person name="Urakawa H."/>
        </authorList>
    </citation>
    <scope>NUCLEOTIDE SEQUENCE [LARGE SCALE GENOMIC DNA]</scope>
    <source>
        <strain evidence="2 3">FD4</strain>
    </source>
</reference>
<name>A0A857D1X2_MICAE</name>
<feature type="region of interest" description="Disordered" evidence="1">
    <location>
        <begin position="17"/>
        <end position="36"/>
    </location>
</feature>
<feature type="compositionally biased region" description="Polar residues" evidence="1">
    <location>
        <begin position="18"/>
        <end position="27"/>
    </location>
</feature>